<dbReference type="Proteomes" id="UP000692954">
    <property type="component" value="Unassembled WGS sequence"/>
</dbReference>
<comment type="caution">
    <text evidence="2">The sequence shown here is derived from an EMBL/GenBank/DDBJ whole genome shotgun (WGS) entry which is preliminary data.</text>
</comment>
<reference evidence="2" key="1">
    <citation type="submission" date="2021-01" db="EMBL/GenBank/DDBJ databases">
        <authorList>
            <consortium name="Genoscope - CEA"/>
            <person name="William W."/>
        </authorList>
    </citation>
    <scope>NUCLEOTIDE SEQUENCE</scope>
</reference>
<gene>
    <name evidence="2" type="ORF">PSON_ATCC_30995.1.T0200243</name>
</gene>
<protein>
    <submittedName>
        <fullName evidence="2">Uncharacterized protein</fullName>
    </submittedName>
</protein>
<feature type="compositionally biased region" description="Low complexity" evidence="1">
    <location>
        <begin position="42"/>
        <end position="53"/>
    </location>
</feature>
<keyword evidence="3" id="KW-1185">Reference proteome</keyword>
<organism evidence="2 3">
    <name type="scientific">Paramecium sonneborni</name>
    <dbReference type="NCBI Taxonomy" id="65129"/>
    <lineage>
        <taxon>Eukaryota</taxon>
        <taxon>Sar</taxon>
        <taxon>Alveolata</taxon>
        <taxon>Ciliophora</taxon>
        <taxon>Intramacronucleata</taxon>
        <taxon>Oligohymenophorea</taxon>
        <taxon>Peniculida</taxon>
        <taxon>Parameciidae</taxon>
        <taxon>Paramecium</taxon>
    </lineage>
</organism>
<name>A0A8S1LC44_9CILI</name>
<evidence type="ECO:0000313" key="3">
    <source>
        <dbReference type="Proteomes" id="UP000692954"/>
    </source>
</evidence>
<dbReference type="AlphaFoldDB" id="A0A8S1LC44"/>
<accession>A0A8S1LC44</accession>
<dbReference type="EMBL" id="CAJJDN010000020">
    <property type="protein sequence ID" value="CAD8065510.1"/>
    <property type="molecule type" value="Genomic_DNA"/>
</dbReference>
<proteinExistence type="predicted"/>
<sequence length="246" mass="29958">MKKLFSSIKNATTQFAKGIFSSKEESSQQGNRQDMTSEEQKQQQNQNTQTSNDDQIKIYLDSQKELKEKILQNRIHFNNAVLELSWKKILEIKNVYANERRINFQPRLVILEQQHWERIVIQVAELIQSYYNIQIYYDRQELIRIIKQKVLEEQCIKVLFSKEEMKDYFQFYEQSDVLLKEFKQQFPQLMIEYSQYQIREIQKQYLIDKAFDLFKFDDCDEFKGIKLFHDDEEVLTWYKRKQAITP</sequence>
<feature type="region of interest" description="Disordered" evidence="1">
    <location>
        <begin position="19"/>
        <end position="54"/>
    </location>
</feature>
<evidence type="ECO:0000313" key="2">
    <source>
        <dbReference type="EMBL" id="CAD8065510.1"/>
    </source>
</evidence>
<dbReference type="OrthoDB" id="303223at2759"/>
<evidence type="ECO:0000256" key="1">
    <source>
        <dbReference type="SAM" id="MobiDB-lite"/>
    </source>
</evidence>